<feature type="domain" description="Plasmodium RESA N-terminal" evidence="1">
    <location>
        <begin position="374"/>
        <end position="488"/>
    </location>
</feature>
<name>A0A8C9GSV9_9PRIM</name>
<protein>
    <submittedName>
        <fullName evidence="2">Coiled-coil domain-containing protein 1-like</fullName>
    </submittedName>
</protein>
<dbReference type="Gene3D" id="6.10.280.180">
    <property type="entry name" value="Plasmodium RESA, N-terminal helical domain"/>
    <property type="match status" value="1"/>
</dbReference>
<evidence type="ECO:0000313" key="3">
    <source>
        <dbReference type="Proteomes" id="UP000694416"/>
    </source>
</evidence>
<reference evidence="2" key="1">
    <citation type="submission" date="2025-08" db="UniProtKB">
        <authorList>
            <consortium name="Ensembl"/>
        </authorList>
    </citation>
    <scope>IDENTIFICATION</scope>
</reference>
<dbReference type="InterPro" id="IPR044885">
    <property type="entry name" value="PRESA_N_sf"/>
</dbReference>
<accession>A0A8C9GSV9</accession>
<evidence type="ECO:0000259" key="1">
    <source>
        <dbReference type="Pfam" id="PF09687"/>
    </source>
</evidence>
<dbReference type="Pfam" id="PF09687">
    <property type="entry name" value="PRESAN"/>
    <property type="match status" value="1"/>
</dbReference>
<sequence>MFELIKSNLVCSQLDKKHGSVKKNSIKKYAYEDEYNNMNESICLPYFLRFVVSSLIVIYIIFQNISLADNSLIESGLELIRVYPRNLSEIDEHVHPNLRNTLTSENSDLETTLNSSVLDSFEENNTDENVLSSTDEDVVDNTDEVVVDTTDEDVVDNTDEVVLDNTDEDVLDSIDEDVLDNTDEAVLDNNDEDVVDNTDEVVLDNTDEDVLDNIDEDVLDDIDEDVLDNIDEDVLDDIDEDVLDNTDEAVLDNNDEDVVDNIDEAVLDNIDEDVLDNTDEAVLDNTDEAVLDNNDEAVLDNNDEDVVDNIDEAVLDNIDEDVLDNTIEDVQNDKLEDENNVDDSIEGNLNTINESVMENPNVNETWDDVSINGLDELLNSMEDNPSVSNVINIWQYLFEFVRNYFFTTLLDLYLNYTEKKEIYDSDEEDAVEYWNESISPFLNALTDFEAETHENFLKLISEEPLNKEDVVNFFTSYQFNYHKLKNNLTALMEEKFNDIDSFEFWDEIK</sequence>
<dbReference type="Proteomes" id="UP000694416">
    <property type="component" value="Unplaced"/>
</dbReference>
<keyword evidence="3" id="KW-1185">Reference proteome</keyword>
<dbReference type="InterPro" id="IPR019111">
    <property type="entry name" value="PRESA_N"/>
</dbReference>
<dbReference type="AlphaFoldDB" id="A0A8C9GSV9"/>
<evidence type="ECO:0000313" key="2">
    <source>
        <dbReference type="Ensembl" id="ENSPTEP00000010062.1"/>
    </source>
</evidence>
<proteinExistence type="predicted"/>
<organism evidence="2 3">
    <name type="scientific">Piliocolobus tephrosceles</name>
    <name type="common">Ugandan red Colobus</name>
    <dbReference type="NCBI Taxonomy" id="591936"/>
    <lineage>
        <taxon>Eukaryota</taxon>
        <taxon>Metazoa</taxon>
        <taxon>Chordata</taxon>
        <taxon>Craniata</taxon>
        <taxon>Vertebrata</taxon>
        <taxon>Euteleostomi</taxon>
        <taxon>Mammalia</taxon>
        <taxon>Eutheria</taxon>
        <taxon>Euarchontoglires</taxon>
        <taxon>Primates</taxon>
        <taxon>Haplorrhini</taxon>
        <taxon>Catarrhini</taxon>
        <taxon>Cercopithecidae</taxon>
        <taxon>Colobinae</taxon>
        <taxon>Piliocolobus</taxon>
    </lineage>
</organism>
<dbReference type="Ensembl" id="ENSPTET00000015282.1">
    <property type="protein sequence ID" value="ENSPTEP00000010062.1"/>
    <property type="gene ID" value="ENSPTEG00000011413.1"/>
</dbReference>
<reference evidence="2" key="2">
    <citation type="submission" date="2025-09" db="UniProtKB">
        <authorList>
            <consortium name="Ensembl"/>
        </authorList>
    </citation>
    <scope>IDENTIFICATION</scope>
</reference>